<keyword evidence="1" id="KW-0813">Transport</keyword>
<dbReference type="InterPro" id="IPR003593">
    <property type="entry name" value="AAA+_ATPase"/>
</dbReference>
<dbReference type="SUPFAM" id="SSF52540">
    <property type="entry name" value="P-loop containing nucleoside triphosphate hydrolases"/>
    <property type="match status" value="1"/>
</dbReference>
<dbReference type="InterPro" id="IPR003439">
    <property type="entry name" value="ABC_transporter-like_ATP-bd"/>
</dbReference>
<dbReference type="PANTHER" id="PTHR42781">
    <property type="entry name" value="SPERMIDINE/PUTRESCINE IMPORT ATP-BINDING PROTEIN POTA"/>
    <property type="match status" value="1"/>
</dbReference>
<dbReference type="PROSITE" id="PS50893">
    <property type="entry name" value="ABC_TRANSPORTER_2"/>
    <property type="match status" value="1"/>
</dbReference>
<dbReference type="PROSITE" id="PS00211">
    <property type="entry name" value="ABC_TRANSPORTER_1"/>
    <property type="match status" value="1"/>
</dbReference>
<dbReference type="InterPro" id="IPR017871">
    <property type="entry name" value="ABC_transporter-like_CS"/>
</dbReference>
<dbReference type="Pfam" id="PF00005">
    <property type="entry name" value="ABC_tran"/>
    <property type="match status" value="1"/>
</dbReference>
<comment type="caution">
    <text evidence="5">The sequence shown here is derived from an EMBL/GenBank/DDBJ whole genome shotgun (WGS) entry which is preliminary data.</text>
</comment>
<sequence length="225" mass="23680">MTDPAGTEPRPAGGALAAAVTLRRGDLVLDLDLAAAAGEVVALVGPNGAGKTTALRALAGLHRPDRGTIRLGGRTLDDPAAGVHVPPHRRRVGLVFQDYLLFRHLSVRENVAFGPRCAGAGRAAARRAADAWLDRLHLAAHARHRPDRLSGGQAQRVALARALAAAPDLLLLDEPLSALDAQLRPAIRAELRPHLRAHSGPTILVTHDAADADALADRVVPLPRR</sequence>
<evidence type="ECO:0000256" key="1">
    <source>
        <dbReference type="ARBA" id="ARBA00022448"/>
    </source>
</evidence>
<evidence type="ECO:0000313" key="6">
    <source>
        <dbReference type="Proteomes" id="UP000649739"/>
    </source>
</evidence>
<dbReference type="AlphaFoldDB" id="A0A8J3BG98"/>
<dbReference type="Proteomes" id="UP000649739">
    <property type="component" value="Unassembled WGS sequence"/>
</dbReference>
<dbReference type="GO" id="GO:0016887">
    <property type="term" value="F:ATP hydrolysis activity"/>
    <property type="evidence" value="ECO:0007669"/>
    <property type="project" value="InterPro"/>
</dbReference>
<evidence type="ECO:0000256" key="2">
    <source>
        <dbReference type="ARBA" id="ARBA00022741"/>
    </source>
</evidence>
<reference evidence="5" key="1">
    <citation type="journal article" date="2014" name="Int. J. Syst. Evol. Microbiol.">
        <title>Complete genome sequence of Corynebacterium casei LMG S-19264T (=DSM 44701T), isolated from a smear-ripened cheese.</title>
        <authorList>
            <consortium name="US DOE Joint Genome Institute (JGI-PGF)"/>
            <person name="Walter F."/>
            <person name="Albersmeier A."/>
            <person name="Kalinowski J."/>
            <person name="Ruckert C."/>
        </authorList>
    </citation>
    <scope>NUCLEOTIDE SEQUENCE</scope>
    <source>
        <strain evidence="5">JCM 3090</strain>
    </source>
</reference>
<gene>
    <name evidence="5" type="ORF">GCM10010123_34360</name>
</gene>
<keyword evidence="2" id="KW-0547">Nucleotide-binding</keyword>
<keyword evidence="3" id="KW-0067">ATP-binding</keyword>
<evidence type="ECO:0000313" key="5">
    <source>
        <dbReference type="EMBL" id="GGK01619.1"/>
    </source>
</evidence>
<dbReference type="SMART" id="SM00382">
    <property type="entry name" value="AAA"/>
    <property type="match status" value="1"/>
</dbReference>
<dbReference type="InterPro" id="IPR027417">
    <property type="entry name" value="P-loop_NTPase"/>
</dbReference>
<protein>
    <recommendedName>
        <fullName evidence="4">ABC transporter domain-containing protein</fullName>
    </recommendedName>
</protein>
<name>A0A8J3BG98_9ACTN</name>
<evidence type="ECO:0000256" key="3">
    <source>
        <dbReference type="ARBA" id="ARBA00022840"/>
    </source>
</evidence>
<proteinExistence type="predicted"/>
<dbReference type="PANTHER" id="PTHR42781:SF4">
    <property type="entry name" value="SPERMIDINE_PUTRESCINE IMPORT ATP-BINDING PROTEIN POTA"/>
    <property type="match status" value="1"/>
</dbReference>
<organism evidence="5 6">
    <name type="scientific">Pilimelia anulata</name>
    <dbReference type="NCBI Taxonomy" id="53371"/>
    <lineage>
        <taxon>Bacteria</taxon>
        <taxon>Bacillati</taxon>
        <taxon>Actinomycetota</taxon>
        <taxon>Actinomycetes</taxon>
        <taxon>Micromonosporales</taxon>
        <taxon>Micromonosporaceae</taxon>
        <taxon>Pilimelia</taxon>
    </lineage>
</organism>
<dbReference type="EMBL" id="BMQB01000007">
    <property type="protein sequence ID" value="GGK01619.1"/>
    <property type="molecule type" value="Genomic_DNA"/>
</dbReference>
<reference evidence="5" key="2">
    <citation type="submission" date="2020-09" db="EMBL/GenBank/DDBJ databases">
        <authorList>
            <person name="Sun Q."/>
            <person name="Ohkuma M."/>
        </authorList>
    </citation>
    <scope>NUCLEOTIDE SEQUENCE</scope>
    <source>
        <strain evidence="5">JCM 3090</strain>
    </source>
</reference>
<feature type="domain" description="ABC transporter" evidence="4">
    <location>
        <begin position="9"/>
        <end position="224"/>
    </location>
</feature>
<dbReference type="InterPro" id="IPR050093">
    <property type="entry name" value="ABC_SmlMolc_Importer"/>
</dbReference>
<evidence type="ECO:0000259" key="4">
    <source>
        <dbReference type="PROSITE" id="PS50893"/>
    </source>
</evidence>
<keyword evidence="6" id="KW-1185">Reference proteome</keyword>
<accession>A0A8J3BG98</accession>
<dbReference type="GO" id="GO:0005524">
    <property type="term" value="F:ATP binding"/>
    <property type="evidence" value="ECO:0007669"/>
    <property type="project" value="UniProtKB-KW"/>
</dbReference>
<dbReference type="Gene3D" id="3.40.50.300">
    <property type="entry name" value="P-loop containing nucleotide triphosphate hydrolases"/>
    <property type="match status" value="1"/>
</dbReference>